<dbReference type="InterPro" id="IPR044946">
    <property type="entry name" value="Restrct_endonuc_typeI_TRD_sf"/>
</dbReference>
<keyword evidence="6" id="KW-0540">Nuclease</keyword>
<organism evidence="6 7">
    <name type="scientific">Candidatus Vagococcus giribetii</name>
    <dbReference type="NCBI Taxonomy" id="2230876"/>
    <lineage>
        <taxon>Bacteria</taxon>
        <taxon>Bacillati</taxon>
        <taxon>Bacillota</taxon>
        <taxon>Bacilli</taxon>
        <taxon>Lactobacillales</taxon>
        <taxon>Enterococcaceae</taxon>
        <taxon>Vagococcus</taxon>
    </lineage>
</organism>
<reference evidence="6 7" key="1">
    <citation type="submission" date="2021-03" db="EMBL/GenBank/DDBJ databases">
        <title>Enterococcal diversity collection.</title>
        <authorList>
            <person name="Gilmore M.S."/>
            <person name="Schwartzman J."/>
            <person name="Van Tyne D."/>
            <person name="Martin M."/>
            <person name="Earl A.M."/>
            <person name="Manson A.L."/>
            <person name="Straub T."/>
            <person name="Salamzade R."/>
            <person name="Saavedra J."/>
            <person name="Lebreton F."/>
            <person name="Prichula J."/>
            <person name="Schaufler K."/>
            <person name="Gaca A."/>
            <person name="Sgardioli B."/>
            <person name="Wagenaar J."/>
            <person name="Strong T."/>
        </authorList>
    </citation>
    <scope>NUCLEOTIDE SEQUENCE [LARGE SCALE GENOMIC DNA]</scope>
    <source>
        <strain evidence="6 7">DIV0080</strain>
    </source>
</reference>
<protein>
    <submittedName>
        <fullName evidence="6">Restriction endonuclease subunit S</fullName>
    </submittedName>
</protein>
<feature type="coiled-coil region" evidence="4">
    <location>
        <begin position="168"/>
        <end position="195"/>
    </location>
</feature>
<comment type="caution">
    <text evidence="6">The sequence shown here is derived from an EMBL/GenBank/DDBJ whole genome shotgun (WGS) entry which is preliminary data.</text>
</comment>
<keyword evidence="6" id="KW-0255">Endonuclease</keyword>
<keyword evidence="6" id="KW-0378">Hydrolase</keyword>
<dbReference type="PANTHER" id="PTHR30408">
    <property type="entry name" value="TYPE-1 RESTRICTION ENZYME ECOKI SPECIFICITY PROTEIN"/>
    <property type="match status" value="1"/>
</dbReference>
<evidence type="ECO:0000256" key="2">
    <source>
        <dbReference type="ARBA" id="ARBA00022747"/>
    </source>
</evidence>
<evidence type="ECO:0000256" key="3">
    <source>
        <dbReference type="ARBA" id="ARBA00023125"/>
    </source>
</evidence>
<evidence type="ECO:0000313" key="7">
    <source>
        <dbReference type="Proteomes" id="UP000664857"/>
    </source>
</evidence>
<dbReference type="InterPro" id="IPR052021">
    <property type="entry name" value="Type-I_RS_S_subunit"/>
</dbReference>
<dbReference type="GO" id="GO:0004519">
    <property type="term" value="F:endonuclease activity"/>
    <property type="evidence" value="ECO:0007669"/>
    <property type="project" value="UniProtKB-KW"/>
</dbReference>
<dbReference type="PANTHER" id="PTHR30408:SF12">
    <property type="entry name" value="TYPE I RESTRICTION ENZYME MJAVIII SPECIFICITY SUBUNIT"/>
    <property type="match status" value="1"/>
</dbReference>
<dbReference type="InterPro" id="IPR000055">
    <property type="entry name" value="Restrct_endonuc_typeI_TRD"/>
</dbReference>
<dbReference type="Proteomes" id="UP000664857">
    <property type="component" value="Unassembled WGS sequence"/>
</dbReference>
<gene>
    <name evidence="6" type="ORF">DOK76_13015</name>
</gene>
<evidence type="ECO:0000256" key="1">
    <source>
        <dbReference type="ARBA" id="ARBA00010923"/>
    </source>
</evidence>
<evidence type="ECO:0000313" key="6">
    <source>
        <dbReference type="EMBL" id="MBO0477987.1"/>
    </source>
</evidence>
<keyword evidence="3" id="KW-0238">DNA-binding</keyword>
<keyword evidence="4" id="KW-0175">Coiled coil</keyword>
<name>A0ABS3HW53_9ENTE</name>
<keyword evidence="7" id="KW-1185">Reference proteome</keyword>
<dbReference type="SUPFAM" id="SSF116734">
    <property type="entry name" value="DNA methylase specificity domain"/>
    <property type="match status" value="1"/>
</dbReference>
<evidence type="ECO:0000259" key="5">
    <source>
        <dbReference type="Pfam" id="PF01420"/>
    </source>
</evidence>
<comment type="similarity">
    <text evidence="1">Belongs to the type-I restriction system S methylase family.</text>
</comment>
<keyword evidence="2" id="KW-0680">Restriction system</keyword>
<dbReference type="Pfam" id="PF01420">
    <property type="entry name" value="Methylase_S"/>
    <property type="match status" value="1"/>
</dbReference>
<accession>A0ABS3HW53</accession>
<sequence length="198" mass="23460">MQSLPDIRFEHFEDLWEQRKLEDEFEKVNERNDGTFNREHWISVAKMYFQDPEKVQSNNIDSRTYVMREGDIAFEGHPNSNFKFGRFVANDIGPGVVSELFPIYRHITDYDNNYWKNAIQLETIMAPIFAKSITSSGNSSNKLDVSHFLRQKINVPDIKEQVKLGHFFKQFDETITLQEKELEKLKKLKKAFLQKMFI</sequence>
<dbReference type="Gene3D" id="3.90.220.20">
    <property type="entry name" value="DNA methylase specificity domains"/>
    <property type="match status" value="1"/>
</dbReference>
<evidence type="ECO:0000256" key="4">
    <source>
        <dbReference type="SAM" id="Coils"/>
    </source>
</evidence>
<feature type="domain" description="Type I restriction modification DNA specificity" evidence="5">
    <location>
        <begin position="132"/>
        <end position="186"/>
    </location>
</feature>
<dbReference type="EMBL" id="JAFLVX010000049">
    <property type="protein sequence ID" value="MBO0477987.1"/>
    <property type="molecule type" value="Genomic_DNA"/>
</dbReference>
<proteinExistence type="inferred from homology"/>